<reference evidence="1 2" key="1">
    <citation type="submission" date="2018-07" db="EMBL/GenBank/DDBJ databases">
        <title>Rhodosalinus sp. strain E84T genomic sequence and assembly.</title>
        <authorList>
            <person name="Liu Z.-W."/>
            <person name="Lu D.-C."/>
        </authorList>
    </citation>
    <scope>NUCLEOTIDE SEQUENCE [LARGE SCALE GENOMIC DNA]</scope>
    <source>
        <strain evidence="1 2">E84</strain>
    </source>
</reference>
<dbReference type="AlphaFoldDB" id="A0A365UB74"/>
<accession>A0A365UB74</accession>
<protein>
    <submittedName>
        <fullName evidence="1">Uncharacterized protein</fullName>
    </submittedName>
</protein>
<evidence type="ECO:0000313" key="1">
    <source>
        <dbReference type="EMBL" id="RBI86394.1"/>
    </source>
</evidence>
<dbReference type="Proteomes" id="UP000253370">
    <property type="component" value="Unassembled WGS sequence"/>
</dbReference>
<proteinExistence type="predicted"/>
<gene>
    <name evidence="1" type="ORF">DRV85_06510</name>
</gene>
<evidence type="ECO:0000313" key="2">
    <source>
        <dbReference type="Proteomes" id="UP000253370"/>
    </source>
</evidence>
<name>A0A365UB74_9RHOB</name>
<dbReference type="RefSeq" id="WP_113288631.1">
    <property type="nucleotide sequence ID" value="NZ_QNTQ01000005.1"/>
</dbReference>
<sequence>MEQVSRVQLDAPVETPHGTVAALCRVTVRAGPRLDARAARARVAGVLGGGEKTALALMVIAGQELRCLRPDGGHMTEQEAEALLPGCLAAFRRAVAGR</sequence>
<dbReference type="EMBL" id="QNTQ01000005">
    <property type="protein sequence ID" value="RBI86394.1"/>
    <property type="molecule type" value="Genomic_DNA"/>
</dbReference>
<keyword evidence="2" id="KW-1185">Reference proteome</keyword>
<organism evidence="1 2">
    <name type="scientific">Rhodosalinus halophilus</name>
    <dbReference type="NCBI Taxonomy" id="2259333"/>
    <lineage>
        <taxon>Bacteria</taxon>
        <taxon>Pseudomonadati</taxon>
        <taxon>Pseudomonadota</taxon>
        <taxon>Alphaproteobacteria</taxon>
        <taxon>Rhodobacterales</taxon>
        <taxon>Paracoccaceae</taxon>
        <taxon>Rhodosalinus</taxon>
    </lineage>
</organism>
<comment type="caution">
    <text evidence="1">The sequence shown here is derived from an EMBL/GenBank/DDBJ whole genome shotgun (WGS) entry which is preliminary data.</text>
</comment>